<comment type="similarity">
    <text evidence="2 14">Belongs to the UppP family.</text>
</comment>
<evidence type="ECO:0000256" key="9">
    <source>
        <dbReference type="ARBA" id="ARBA00023136"/>
    </source>
</evidence>
<keyword evidence="10 14" id="KW-0046">Antibiotic resistance</keyword>
<comment type="caution">
    <text evidence="15">The sequence shown here is derived from an EMBL/GenBank/DDBJ whole genome shotgun (WGS) entry which is preliminary data.</text>
</comment>
<dbReference type="InterPro" id="IPR003824">
    <property type="entry name" value="UppP"/>
</dbReference>
<dbReference type="PANTHER" id="PTHR30622">
    <property type="entry name" value="UNDECAPRENYL-DIPHOSPHATASE"/>
    <property type="match status" value="1"/>
</dbReference>
<organism evidence="15 16">
    <name type="scientific">Thalassobaculum fulvum</name>
    <dbReference type="NCBI Taxonomy" id="1633335"/>
    <lineage>
        <taxon>Bacteria</taxon>
        <taxon>Pseudomonadati</taxon>
        <taxon>Pseudomonadota</taxon>
        <taxon>Alphaproteobacteria</taxon>
        <taxon>Rhodospirillales</taxon>
        <taxon>Thalassobaculaceae</taxon>
        <taxon>Thalassobaculum</taxon>
    </lineage>
</organism>
<comment type="subcellular location">
    <subcellularLocation>
        <location evidence="1 14">Cell membrane</location>
        <topology evidence="1 14">Multi-pass membrane protein</topology>
    </subcellularLocation>
</comment>
<comment type="catalytic activity">
    <reaction evidence="13 14">
        <text>di-trans,octa-cis-undecaprenyl diphosphate + H2O = di-trans,octa-cis-undecaprenyl phosphate + phosphate + H(+)</text>
        <dbReference type="Rhea" id="RHEA:28094"/>
        <dbReference type="ChEBI" id="CHEBI:15377"/>
        <dbReference type="ChEBI" id="CHEBI:15378"/>
        <dbReference type="ChEBI" id="CHEBI:43474"/>
        <dbReference type="ChEBI" id="CHEBI:58405"/>
        <dbReference type="ChEBI" id="CHEBI:60392"/>
        <dbReference type="EC" id="3.6.1.27"/>
    </reaction>
</comment>
<feature type="transmembrane region" description="Helical" evidence="14">
    <location>
        <begin position="113"/>
        <end position="130"/>
    </location>
</feature>
<evidence type="ECO:0000256" key="14">
    <source>
        <dbReference type="HAMAP-Rule" id="MF_01006"/>
    </source>
</evidence>
<keyword evidence="14" id="KW-0961">Cell wall biogenesis/degradation</keyword>
<keyword evidence="9 14" id="KW-0472">Membrane</keyword>
<dbReference type="RefSeq" id="WP_189995854.1">
    <property type="nucleotide sequence ID" value="NZ_BMZS01000018.1"/>
</dbReference>
<feature type="transmembrane region" description="Helical" evidence="14">
    <location>
        <begin position="183"/>
        <end position="207"/>
    </location>
</feature>
<name>A0A919CSV5_9PROT</name>
<evidence type="ECO:0000256" key="11">
    <source>
        <dbReference type="ARBA" id="ARBA00032707"/>
    </source>
</evidence>
<keyword evidence="6 14" id="KW-0812">Transmembrane</keyword>
<keyword evidence="7 14" id="KW-0378">Hydrolase</keyword>
<evidence type="ECO:0000256" key="4">
    <source>
        <dbReference type="ARBA" id="ARBA00021581"/>
    </source>
</evidence>
<dbReference type="GO" id="GO:0050380">
    <property type="term" value="F:undecaprenyl-diphosphatase activity"/>
    <property type="evidence" value="ECO:0007669"/>
    <property type="project" value="UniProtKB-UniRule"/>
</dbReference>
<dbReference type="GO" id="GO:0005886">
    <property type="term" value="C:plasma membrane"/>
    <property type="evidence" value="ECO:0007669"/>
    <property type="project" value="UniProtKB-SubCell"/>
</dbReference>
<evidence type="ECO:0000256" key="1">
    <source>
        <dbReference type="ARBA" id="ARBA00004651"/>
    </source>
</evidence>
<evidence type="ECO:0000313" key="16">
    <source>
        <dbReference type="Proteomes" id="UP000630353"/>
    </source>
</evidence>
<reference evidence="15" key="1">
    <citation type="journal article" date="2014" name="Int. J. Syst. Evol. Microbiol.">
        <title>Complete genome sequence of Corynebacterium casei LMG S-19264T (=DSM 44701T), isolated from a smear-ripened cheese.</title>
        <authorList>
            <consortium name="US DOE Joint Genome Institute (JGI-PGF)"/>
            <person name="Walter F."/>
            <person name="Albersmeier A."/>
            <person name="Kalinowski J."/>
            <person name="Ruckert C."/>
        </authorList>
    </citation>
    <scope>NUCLEOTIDE SEQUENCE</scope>
    <source>
        <strain evidence="15">KCTC 42651</strain>
    </source>
</reference>
<feature type="transmembrane region" description="Helical" evidence="14">
    <location>
        <begin position="81"/>
        <end position="101"/>
    </location>
</feature>
<keyword evidence="14" id="KW-0133">Cell shape</keyword>
<feature type="transmembrane region" description="Helical" evidence="14">
    <location>
        <begin position="7"/>
        <end position="29"/>
    </location>
</feature>
<keyword evidence="14" id="KW-0573">Peptidoglycan synthesis</keyword>
<dbReference type="AlphaFoldDB" id="A0A919CSV5"/>
<evidence type="ECO:0000256" key="6">
    <source>
        <dbReference type="ARBA" id="ARBA00022692"/>
    </source>
</evidence>
<keyword evidence="16" id="KW-1185">Reference proteome</keyword>
<evidence type="ECO:0000256" key="12">
    <source>
        <dbReference type="ARBA" id="ARBA00032932"/>
    </source>
</evidence>
<dbReference type="EC" id="3.6.1.27" evidence="3 14"/>
<keyword evidence="5 14" id="KW-1003">Cell membrane</keyword>
<evidence type="ECO:0000256" key="5">
    <source>
        <dbReference type="ARBA" id="ARBA00022475"/>
    </source>
</evidence>
<evidence type="ECO:0000313" key="15">
    <source>
        <dbReference type="EMBL" id="GHD64000.1"/>
    </source>
</evidence>
<evidence type="ECO:0000256" key="13">
    <source>
        <dbReference type="ARBA" id="ARBA00047594"/>
    </source>
</evidence>
<evidence type="ECO:0000256" key="7">
    <source>
        <dbReference type="ARBA" id="ARBA00022801"/>
    </source>
</evidence>
<dbReference type="GO" id="GO:0046677">
    <property type="term" value="P:response to antibiotic"/>
    <property type="evidence" value="ECO:0007669"/>
    <property type="project" value="UniProtKB-UniRule"/>
</dbReference>
<dbReference type="NCBIfam" id="NF001393">
    <property type="entry name" value="PRK00281.2-4"/>
    <property type="match status" value="1"/>
</dbReference>
<feature type="transmembrane region" description="Helical" evidence="14">
    <location>
        <begin position="41"/>
        <end position="60"/>
    </location>
</feature>
<comment type="miscellaneous">
    <text evidence="14">Bacitracin is thought to be involved in the inhibition of peptidoglycan synthesis by sequestering undecaprenyl diphosphate, thereby reducing the pool of lipid carrier available.</text>
</comment>
<proteinExistence type="inferred from homology"/>
<protein>
    <recommendedName>
        <fullName evidence="4 14">Undecaprenyl-diphosphatase</fullName>
        <ecNumber evidence="3 14">3.6.1.27</ecNumber>
    </recommendedName>
    <alternativeName>
        <fullName evidence="12 14">Bacitracin resistance protein</fullName>
    </alternativeName>
    <alternativeName>
        <fullName evidence="11 14">Undecaprenyl pyrophosphate phosphatase</fullName>
    </alternativeName>
</protein>
<dbReference type="Proteomes" id="UP000630353">
    <property type="component" value="Unassembled WGS sequence"/>
</dbReference>
<feature type="transmembrane region" description="Helical" evidence="14">
    <location>
        <begin position="142"/>
        <end position="163"/>
    </location>
</feature>
<evidence type="ECO:0000256" key="2">
    <source>
        <dbReference type="ARBA" id="ARBA00010621"/>
    </source>
</evidence>
<dbReference type="Pfam" id="PF02673">
    <property type="entry name" value="BacA"/>
    <property type="match status" value="1"/>
</dbReference>
<accession>A0A919CSV5</accession>
<dbReference type="GO" id="GO:0071555">
    <property type="term" value="P:cell wall organization"/>
    <property type="evidence" value="ECO:0007669"/>
    <property type="project" value="UniProtKB-KW"/>
</dbReference>
<evidence type="ECO:0000256" key="3">
    <source>
        <dbReference type="ARBA" id="ARBA00012374"/>
    </source>
</evidence>
<dbReference type="EMBL" id="BMZS01000018">
    <property type="protein sequence ID" value="GHD64000.1"/>
    <property type="molecule type" value="Genomic_DNA"/>
</dbReference>
<gene>
    <name evidence="15" type="primary">uppP1</name>
    <name evidence="14" type="synonym">uppP</name>
    <name evidence="15" type="ORF">GCM10017083_55090</name>
</gene>
<dbReference type="HAMAP" id="MF_01006">
    <property type="entry name" value="Undec_diphosphatase"/>
    <property type="match status" value="1"/>
</dbReference>
<dbReference type="PANTHER" id="PTHR30622:SF4">
    <property type="entry name" value="UNDECAPRENYL-DIPHOSPHATASE"/>
    <property type="match status" value="1"/>
</dbReference>
<sequence>MTVEQLIVLAVVQGITEFLPISSSAHLILVPYVTGAADQGPLIDVAVHVGTLGAVILYLWRDVIRMLAGLGRALRGRADPGARLALQLVVGTLPLVAAGYLDSRYLGDTLRSVEVIAWATLGFGILLWVVDRSGMTVRRIEHLGYGGALFIGFSQVLALIPGTSRSGITMTAARLLGFERAEAARFSMLLAIPAIVAAGSLAGYDLYKTGDAQLTADAFVAGGLALITALIAIVAMMGWLRRASFLPFVLYRIALGGALLAWIYMG</sequence>
<feature type="transmembrane region" description="Helical" evidence="14">
    <location>
        <begin position="245"/>
        <end position="265"/>
    </location>
</feature>
<dbReference type="GO" id="GO:0009252">
    <property type="term" value="P:peptidoglycan biosynthetic process"/>
    <property type="evidence" value="ECO:0007669"/>
    <property type="project" value="UniProtKB-KW"/>
</dbReference>
<evidence type="ECO:0000256" key="10">
    <source>
        <dbReference type="ARBA" id="ARBA00023251"/>
    </source>
</evidence>
<reference evidence="15" key="2">
    <citation type="submission" date="2020-09" db="EMBL/GenBank/DDBJ databases">
        <authorList>
            <person name="Sun Q."/>
            <person name="Kim S."/>
        </authorList>
    </citation>
    <scope>NUCLEOTIDE SEQUENCE</scope>
    <source>
        <strain evidence="15">KCTC 42651</strain>
    </source>
</reference>
<feature type="transmembrane region" description="Helical" evidence="14">
    <location>
        <begin position="219"/>
        <end position="239"/>
    </location>
</feature>
<evidence type="ECO:0000256" key="8">
    <source>
        <dbReference type="ARBA" id="ARBA00022989"/>
    </source>
</evidence>
<comment type="function">
    <text evidence="14">Catalyzes the dephosphorylation of undecaprenyl diphosphate (UPP). Confers resistance to bacitracin.</text>
</comment>
<dbReference type="GO" id="GO:0008360">
    <property type="term" value="P:regulation of cell shape"/>
    <property type="evidence" value="ECO:0007669"/>
    <property type="project" value="UniProtKB-KW"/>
</dbReference>
<keyword evidence="8 14" id="KW-1133">Transmembrane helix</keyword>